<dbReference type="CDD" id="cd01646">
    <property type="entry name" value="RT_Bac_retron_I"/>
    <property type="match status" value="1"/>
</dbReference>
<dbReference type="AlphaFoldDB" id="B7H9U6"/>
<keyword evidence="2" id="KW-0238">DNA-binding</keyword>
<proteinExistence type="predicted"/>
<protein>
    <submittedName>
        <fullName evidence="2">Putative DNA-binding protein</fullName>
    </submittedName>
</protein>
<dbReference type="EMBL" id="CP001176">
    <property type="protein sequence ID" value="ACK63523.1"/>
    <property type="molecule type" value="Genomic_DNA"/>
</dbReference>
<sequence length="667" mass="78510">MTGNKFNRQKSDYLLTDLLPYEKGNHYTHRHFYEYLQREKETLKKLFSKIKGEGSFNSNWHSSPLKFTISKKGDGFREISLINPLGLLESLAFIHLFESDILNIIHNKKDFSTRKASRVNSLSYKKDKNQTVYYSDLVSKNQLLIALESSGTYFRHYPFKNITELLNSNRFIYARDKFDLLLTIDIQHCFPSIYTHSYKWLITNKTYDSKGLRGAGSVYNNIDTFLQNINGSKTNGIIVGPEICRLLADFLFIHIDQQIIGTLAERNLTFRTDYNIFRLVDDYFICSKDEDTQNIIKEVISNKLNEYQLKINESKVDKFGKGEILNTWKLEVLSVIEMIEKIFNNEVEKLNSSITSLLSRIELSEEYTQGLLEAAANFELTTPKRRYRKVKYSDLRSKILSTINVSNEKSLVCSYILSTILSKIEAKKNEELLINMGLNEFITFVFFVYSTNSNYASTQKIIRILSLLIDKQQLDIKELIEKNIERFEADIFTKFSNDWIDLLLFFATYQINLPYKLIEKITDIFIKEESPVNLAALCIFAESEFVDSTRIVKCVNKLIKEKIEKINRKEFFQDELGWWIYIFLSYPKLNKRLQKEMIDYLNEVKSDLRSDNVDNAKLIVLNFLLDNDKHFIEWNFTKDNYYKNYYFYTKDRTVFNPDIIDQISISR</sequence>
<dbReference type="PROSITE" id="PS50878">
    <property type="entry name" value="RT_POL"/>
    <property type="match status" value="1"/>
</dbReference>
<reference evidence="2 3" key="1">
    <citation type="submission" date="2008-10" db="EMBL/GenBank/DDBJ databases">
        <title>Genome sequence of Bacillus cereus B4264.</title>
        <authorList>
            <person name="Dodson R.J."/>
            <person name="Durkin A.S."/>
            <person name="Rosovitz M.J."/>
            <person name="Rasko D.A."/>
            <person name="Hoffmaster A."/>
            <person name="Ravel J."/>
            <person name="Sutton G."/>
        </authorList>
    </citation>
    <scope>NUCLEOTIDE SEQUENCE [LARGE SCALE GENOMIC DNA]</scope>
    <source>
        <strain evidence="2 3">B4264</strain>
    </source>
</reference>
<evidence type="ECO:0000313" key="2">
    <source>
        <dbReference type="EMBL" id="ACK63523.1"/>
    </source>
</evidence>
<dbReference type="RefSeq" id="WP_000147376.1">
    <property type="nucleotide sequence ID" value="NC_011725.1"/>
</dbReference>
<gene>
    <name evidence="2" type="ordered locus">BCB4264_A0573</name>
</gene>
<dbReference type="HOGENOM" id="CLU_020406_1_0_9"/>
<organism evidence="2 3">
    <name type="scientific">Bacillus cereus (strain B4264)</name>
    <dbReference type="NCBI Taxonomy" id="405532"/>
    <lineage>
        <taxon>Bacteria</taxon>
        <taxon>Bacillati</taxon>
        <taxon>Bacillota</taxon>
        <taxon>Bacilli</taxon>
        <taxon>Bacillales</taxon>
        <taxon>Bacillaceae</taxon>
        <taxon>Bacillus</taxon>
        <taxon>Bacillus cereus group</taxon>
    </lineage>
</organism>
<dbReference type="KEGG" id="bcb:BCB4264_A0573"/>
<dbReference type="GO" id="GO:0003677">
    <property type="term" value="F:DNA binding"/>
    <property type="evidence" value="ECO:0007669"/>
    <property type="project" value="UniProtKB-KW"/>
</dbReference>
<dbReference type="InterPro" id="IPR000477">
    <property type="entry name" value="RT_dom"/>
</dbReference>
<name>B7H9U6_BACC4</name>
<dbReference type="Proteomes" id="UP000007096">
    <property type="component" value="Chromosome"/>
</dbReference>
<evidence type="ECO:0000259" key="1">
    <source>
        <dbReference type="PROSITE" id="PS50878"/>
    </source>
</evidence>
<feature type="domain" description="Reverse transcriptase" evidence="1">
    <location>
        <begin position="49"/>
        <end position="333"/>
    </location>
</feature>
<evidence type="ECO:0000313" key="3">
    <source>
        <dbReference type="Proteomes" id="UP000007096"/>
    </source>
</evidence>
<accession>B7H9U6</accession>